<accession>A0A6A6ZLF8</accession>
<feature type="region of interest" description="Disordered" evidence="1">
    <location>
        <begin position="175"/>
        <end position="198"/>
    </location>
</feature>
<reference evidence="3" key="1">
    <citation type="journal article" date="2020" name="Stud. Mycol.">
        <title>101 Dothideomycetes genomes: a test case for predicting lifestyles and emergence of pathogens.</title>
        <authorList>
            <person name="Haridas S."/>
            <person name="Albert R."/>
            <person name="Binder M."/>
            <person name="Bloem J."/>
            <person name="Labutti K."/>
            <person name="Salamov A."/>
            <person name="Andreopoulos B."/>
            <person name="Baker S."/>
            <person name="Barry K."/>
            <person name="Bills G."/>
            <person name="Bluhm B."/>
            <person name="Cannon C."/>
            <person name="Castanera R."/>
            <person name="Culley D."/>
            <person name="Daum C."/>
            <person name="Ezra D."/>
            <person name="Gonzalez J."/>
            <person name="Henrissat B."/>
            <person name="Kuo A."/>
            <person name="Liang C."/>
            <person name="Lipzen A."/>
            <person name="Lutzoni F."/>
            <person name="Magnuson J."/>
            <person name="Mondo S."/>
            <person name="Nolan M."/>
            <person name="Ohm R."/>
            <person name="Pangilinan J."/>
            <person name="Park H.-J."/>
            <person name="Ramirez L."/>
            <person name="Alfaro M."/>
            <person name="Sun H."/>
            <person name="Tritt A."/>
            <person name="Yoshinaga Y."/>
            <person name="Zwiers L.-H."/>
            <person name="Turgeon B."/>
            <person name="Goodwin S."/>
            <person name="Spatafora J."/>
            <person name="Crous P."/>
            <person name="Grigoriev I."/>
        </authorList>
    </citation>
    <scope>NUCLEOTIDE SEQUENCE</scope>
    <source>
        <strain evidence="3">CBS 113818</strain>
    </source>
</reference>
<organism evidence="3 4">
    <name type="scientific">Ophiobolus disseminans</name>
    <dbReference type="NCBI Taxonomy" id="1469910"/>
    <lineage>
        <taxon>Eukaryota</taxon>
        <taxon>Fungi</taxon>
        <taxon>Dikarya</taxon>
        <taxon>Ascomycota</taxon>
        <taxon>Pezizomycotina</taxon>
        <taxon>Dothideomycetes</taxon>
        <taxon>Pleosporomycetidae</taxon>
        <taxon>Pleosporales</taxon>
        <taxon>Pleosporineae</taxon>
        <taxon>Phaeosphaeriaceae</taxon>
        <taxon>Ophiobolus</taxon>
    </lineage>
</organism>
<dbReference type="GO" id="GO:0005524">
    <property type="term" value="F:ATP binding"/>
    <property type="evidence" value="ECO:0007669"/>
    <property type="project" value="InterPro"/>
</dbReference>
<dbReference type="EMBL" id="MU006237">
    <property type="protein sequence ID" value="KAF2821499.1"/>
    <property type="molecule type" value="Genomic_DNA"/>
</dbReference>
<dbReference type="Proteomes" id="UP000799424">
    <property type="component" value="Unassembled WGS sequence"/>
</dbReference>
<dbReference type="AlphaFoldDB" id="A0A6A6ZLF8"/>
<protein>
    <recommendedName>
        <fullName evidence="2">Protein kinase domain-containing protein</fullName>
    </recommendedName>
</protein>
<dbReference type="InterPro" id="IPR000719">
    <property type="entry name" value="Prot_kinase_dom"/>
</dbReference>
<sequence length="582" mass="66099">MASTYDFEERAGFIFDLHGAEQVLYESGTLANPEHFRKFAVAFKLARSGDDPLKWEPCDPEDTVFCWHRDIKTNPAELDGWLEQAENTPDPRLDVRNFTMGKVIRNYVEVRITQHKDVMTALVNFAIGLKICHPELRDYARCDERILAAFKPRLNAVNCRFIRVGIRHKERFEQMRKEGRKGAQTTPVLHVPPRRRSDENVHLYDESNTPPPTDADVDFVNTWSAAHEERPKGSRWVFERSIFQNENHNLAAGGQSQRVIHLFALISEEGHIERRMVVKIIGEETSATVLNDLQLEAGYQLTLTERGCPHILAAYGSAIRERDYSPHLGYIYMEYAPYDDLEHLLEDRDDNSPQIPEPAIWLTIRALAKALYTCQTGYTISKSAPEDEDYEPYPNTHLHAAASWNPLFNPDIKPGNIVLGTAFPTYYPAYKPAKIIDWGITFVGNIYGTPGEKIQIGTDGFHPPDQFVPVDGPYANTPIDLKSMTFNVGLVIMALMERHMCYTTSASYTAQQLRSDDRPGVWELLYFTRKGLEIWEKVYGDVKGEEVPRFAELVVEEEEFKVGGWAPIGLGGTGEEGEEEGG</sequence>
<feature type="domain" description="Protein kinase" evidence="2">
    <location>
        <begin position="245"/>
        <end position="560"/>
    </location>
</feature>
<evidence type="ECO:0000313" key="3">
    <source>
        <dbReference type="EMBL" id="KAF2821499.1"/>
    </source>
</evidence>
<gene>
    <name evidence="3" type="ORF">CC86DRAFT_426836</name>
</gene>
<dbReference type="InterPro" id="IPR011009">
    <property type="entry name" value="Kinase-like_dom_sf"/>
</dbReference>
<evidence type="ECO:0000259" key="2">
    <source>
        <dbReference type="PROSITE" id="PS50011"/>
    </source>
</evidence>
<dbReference type="OrthoDB" id="310217at2759"/>
<keyword evidence="4" id="KW-1185">Reference proteome</keyword>
<evidence type="ECO:0000256" key="1">
    <source>
        <dbReference type="SAM" id="MobiDB-lite"/>
    </source>
</evidence>
<dbReference type="GO" id="GO:0004672">
    <property type="term" value="F:protein kinase activity"/>
    <property type="evidence" value="ECO:0007669"/>
    <property type="project" value="InterPro"/>
</dbReference>
<name>A0A6A6ZLF8_9PLEO</name>
<proteinExistence type="predicted"/>
<evidence type="ECO:0000313" key="4">
    <source>
        <dbReference type="Proteomes" id="UP000799424"/>
    </source>
</evidence>
<dbReference type="SUPFAM" id="SSF56112">
    <property type="entry name" value="Protein kinase-like (PK-like)"/>
    <property type="match status" value="1"/>
</dbReference>
<dbReference type="PROSITE" id="PS50011">
    <property type="entry name" value="PROTEIN_KINASE_DOM"/>
    <property type="match status" value="1"/>
</dbReference>
<dbReference type="Gene3D" id="1.10.510.10">
    <property type="entry name" value="Transferase(Phosphotransferase) domain 1"/>
    <property type="match status" value="1"/>
</dbReference>